<dbReference type="InterPro" id="IPR037923">
    <property type="entry name" value="HTH-like"/>
</dbReference>
<keyword evidence="4" id="KW-1185">Reference proteome</keyword>
<dbReference type="Proteomes" id="UP000198748">
    <property type="component" value="Unassembled WGS sequence"/>
</dbReference>
<dbReference type="RefSeq" id="WP_090157837.1">
    <property type="nucleotide sequence ID" value="NZ_FNAN01000039.1"/>
</dbReference>
<accession>A0A1G8CNE1</accession>
<evidence type="ECO:0000313" key="3">
    <source>
        <dbReference type="EMBL" id="SDH47051.1"/>
    </source>
</evidence>
<proteinExistence type="predicted"/>
<dbReference type="SMART" id="SM00342">
    <property type="entry name" value="HTH_ARAC"/>
    <property type="match status" value="1"/>
</dbReference>
<name>A0A1G8CNE1_9BACT</name>
<dbReference type="PROSITE" id="PS01124">
    <property type="entry name" value="HTH_ARAC_FAMILY_2"/>
    <property type="match status" value="1"/>
</dbReference>
<dbReference type="Gene3D" id="1.10.10.60">
    <property type="entry name" value="Homeodomain-like"/>
    <property type="match status" value="1"/>
</dbReference>
<feature type="domain" description="HTH araC/xylS-type" evidence="2">
    <location>
        <begin position="174"/>
        <end position="272"/>
    </location>
</feature>
<dbReference type="Pfam" id="PF02311">
    <property type="entry name" value="AraC_binding"/>
    <property type="match status" value="1"/>
</dbReference>
<evidence type="ECO:0000256" key="1">
    <source>
        <dbReference type="ARBA" id="ARBA00023125"/>
    </source>
</evidence>
<protein>
    <submittedName>
        <fullName evidence="3">AraC-type DNA-binding protein</fullName>
    </submittedName>
</protein>
<dbReference type="STRING" id="659014.SAMN04487996_1393"/>
<dbReference type="GO" id="GO:0043565">
    <property type="term" value="F:sequence-specific DNA binding"/>
    <property type="evidence" value="ECO:0007669"/>
    <property type="project" value="InterPro"/>
</dbReference>
<dbReference type="PANTHER" id="PTHR43280">
    <property type="entry name" value="ARAC-FAMILY TRANSCRIPTIONAL REGULATOR"/>
    <property type="match status" value="1"/>
</dbReference>
<dbReference type="InterPro" id="IPR018060">
    <property type="entry name" value="HTH_AraC"/>
</dbReference>
<dbReference type="InterPro" id="IPR003313">
    <property type="entry name" value="AraC-bd"/>
</dbReference>
<dbReference type="Pfam" id="PF12833">
    <property type="entry name" value="HTH_18"/>
    <property type="match status" value="1"/>
</dbReference>
<dbReference type="GO" id="GO:0003700">
    <property type="term" value="F:DNA-binding transcription factor activity"/>
    <property type="evidence" value="ECO:0007669"/>
    <property type="project" value="InterPro"/>
</dbReference>
<dbReference type="SUPFAM" id="SSF51215">
    <property type="entry name" value="Regulatory protein AraC"/>
    <property type="match status" value="1"/>
</dbReference>
<dbReference type="PANTHER" id="PTHR43280:SF32">
    <property type="entry name" value="TRANSCRIPTIONAL REGULATORY PROTEIN"/>
    <property type="match status" value="1"/>
</dbReference>
<reference evidence="4" key="1">
    <citation type="submission" date="2016-10" db="EMBL/GenBank/DDBJ databases">
        <authorList>
            <person name="Varghese N."/>
            <person name="Submissions S."/>
        </authorList>
    </citation>
    <scope>NUCLEOTIDE SEQUENCE [LARGE SCALE GENOMIC DNA]</scope>
    <source>
        <strain evidence="4">DSM 25329</strain>
    </source>
</reference>
<evidence type="ECO:0000313" key="4">
    <source>
        <dbReference type="Proteomes" id="UP000198748"/>
    </source>
</evidence>
<evidence type="ECO:0000259" key="2">
    <source>
        <dbReference type="PROSITE" id="PS01124"/>
    </source>
</evidence>
<dbReference type="OrthoDB" id="9793451at2"/>
<dbReference type="AlphaFoldDB" id="A0A1G8CNE1"/>
<dbReference type="EMBL" id="FNAN01000039">
    <property type="protein sequence ID" value="SDH47051.1"/>
    <property type="molecule type" value="Genomic_DNA"/>
</dbReference>
<gene>
    <name evidence="3" type="ORF">SAMN04487996_1393</name>
</gene>
<sequence>MQVKALLTSVSDMPAVEKISGPEWSSLTRSDNYHIFWLKHGQGLLSIDLQRHIVSTGMIFCIAPGQVFKLDPTISLGGYHVAFNRSFLGNGRERILRALNELSRSTGPMAACLESSQDAELQETFDMMIAECASRDAYTCEILQGMLLVLVSYLLGCTAAAAPPCVSRESRIVCAFMEQIENNFCSRKRVSDYASELFVSPGYLSEVVRRISGYPASHHIRQRILLEARRHAISTNSSARQVADKLGFADSSTFSKFFKTFSGDNFSRFRATGGEI</sequence>
<organism evidence="3 4">
    <name type="scientific">Dyadobacter soli</name>
    <dbReference type="NCBI Taxonomy" id="659014"/>
    <lineage>
        <taxon>Bacteria</taxon>
        <taxon>Pseudomonadati</taxon>
        <taxon>Bacteroidota</taxon>
        <taxon>Cytophagia</taxon>
        <taxon>Cytophagales</taxon>
        <taxon>Spirosomataceae</taxon>
        <taxon>Dyadobacter</taxon>
    </lineage>
</organism>
<keyword evidence="1 3" id="KW-0238">DNA-binding</keyword>